<evidence type="ECO:0000313" key="3">
    <source>
        <dbReference type="EMBL" id="TAW29402.1"/>
    </source>
</evidence>
<dbReference type="EMBL" id="SIPS01000001">
    <property type="protein sequence ID" value="TAW29402.1"/>
    <property type="molecule type" value="Genomic_DNA"/>
</dbReference>
<dbReference type="AlphaFoldDB" id="A0ABD7PPJ5"/>
<dbReference type="RefSeq" id="WP_130726709.1">
    <property type="nucleotide sequence ID" value="NZ_SIPR01000001.1"/>
</dbReference>
<feature type="region of interest" description="Disordered" evidence="1">
    <location>
        <begin position="666"/>
        <end position="756"/>
    </location>
</feature>
<evidence type="ECO:0000256" key="1">
    <source>
        <dbReference type="SAM" id="MobiDB-lite"/>
    </source>
</evidence>
<feature type="compositionally biased region" description="Basic and acidic residues" evidence="1">
    <location>
        <begin position="694"/>
        <end position="705"/>
    </location>
</feature>
<feature type="domain" description="Integrase catalytic" evidence="2">
    <location>
        <begin position="274"/>
        <end position="491"/>
    </location>
</feature>
<gene>
    <name evidence="3" type="ORF">ELI19_07790</name>
</gene>
<organism evidence="3 4">
    <name type="scientific">Rhizobium leguminosarum</name>
    <dbReference type="NCBI Taxonomy" id="384"/>
    <lineage>
        <taxon>Bacteria</taxon>
        <taxon>Pseudomonadati</taxon>
        <taxon>Pseudomonadota</taxon>
        <taxon>Alphaproteobacteria</taxon>
        <taxon>Hyphomicrobiales</taxon>
        <taxon>Rhizobiaceae</taxon>
        <taxon>Rhizobium/Agrobacterium group</taxon>
        <taxon>Rhizobium</taxon>
    </lineage>
</organism>
<evidence type="ECO:0000259" key="2">
    <source>
        <dbReference type="PROSITE" id="PS50994"/>
    </source>
</evidence>
<dbReference type="InterPro" id="IPR036397">
    <property type="entry name" value="RNaseH_sf"/>
</dbReference>
<reference evidence="3 4" key="1">
    <citation type="submission" date="2019-02" db="EMBL/GenBank/DDBJ databases">
        <title>The genomic architecture of introgression among sibling species of bacteria.</title>
        <authorList>
            <person name="Cavassim M.I.A."/>
            <person name="Moeskjaer S."/>
            <person name="Moslemi C."/>
            <person name="Fields B."/>
            <person name="Bachmann A."/>
            <person name="Vilhjalmsson B."/>
            <person name="Schierup M.H."/>
            <person name="Young J.P.W."/>
            <person name="Andersen S.U."/>
        </authorList>
    </citation>
    <scope>NUCLEOTIDE SEQUENCE [LARGE SCALE GENOMIC DNA]</scope>
    <source>
        <strain evidence="3 4">SM151B</strain>
    </source>
</reference>
<name>A0ABD7PPJ5_RHILE</name>
<dbReference type="SUPFAM" id="SSF53098">
    <property type="entry name" value="Ribonuclease H-like"/>
    <property type="match status" value="1"/>
</dbReference>
<dbReference type="Gene3D" id="3.30.420.10">
    <property type="entry name" value="Ribonuclease H-like superfamily/Ribonuclease H"/>
    <property type="match status" value="1"/>
</dbReference>
<evidence type="ECO:0000313" key="4">
    <source>
        <dbReference type="Proteomes" id="UP000292036"/>
    </source>
</evidence>
<sequence length="756" mass="85945">MSEAAIPFTTFKFYETDRVRIRGAYYRVRAREDGKGYSFTEIGGTGDFFSPTHFKISEMIAARTLKVERRWFAEGDAVTKAGAALDPGDLPDYAVSRFLMVTKFLEGWREGRWPKSDDGAKAFYADYDALRAKFAPKPRGGKKIDISDGLTRVCGRQFLRDVQNFEASGRNPFSLVRNYRGRSMHPPQFDEDVVDVTEEYIRKIPNAKRPKVKNYYDAFREDSRIVGLAEEAVPSLSTFQRWRHNILEDLHVAAAHHGDDAAKDEYQMTGAGQRRYKPLERIELDEHKLDIMLLLKGTRLWGMLHDEAQRKIESMRFWASVAIDVGTRSILALRLLDSDPGGRSAIETLRMACSPKEGTALFAGSESPWPMYGKPEIVATDSGAAYNQRDFQLVVVSLCDAHLIPPVRNARLRGTVERYFRTFNDRYMHLFPGRTYSNPIMRGAYDSKANAAMDFEEFARHLVRLIVDAYHRTPHRGLDGQTPMDAWTTMTAKYEVLPLTEKDERAFDITIFDHPIGRNGLIFMGIPYVDERLQKFINKNKNGRADIRVNPWDLGQIRARTLDGKGFYTIKTPIPGFDGVSVTHWEVAQRWLRERFSVDEQKDHDNVMRALQATRHAVEVAEERNNIASHHHTAEDLLRVHRSIKGHLFQPKARQDYGDAVPEQAAITEGDEAPPAPRRSRKDILGPSANVPADPDRFEKAREEAGPQAVSPPVARPKASAPRPSQRSGEADVEQPKSGGARRKRLFNPDWKSEDK</sequence>
<dbReference type="Proteomes" id="UP000292036">
    <property type="component" value="Unassembled WGS sequence"/>
</dbReference>
<dbReference type="InterPro" id="IPR001584">
    <property type="entry name" value="Integrase_cat-core"/>
</dbReference>
<protein>
    <recommendedName>
        <fullName evidence="2">Integrase catalytic domain-containing protein</fullName>
    </recommendedName>
</protein>
<comment type="caution">
    <text evidence="3">The sequence shown here is derived from an EMBL/GenBank/DDBJ whole genome shotgun (WGS) entry which is preliminary data.</text>
</comment>
<proteinExistence type="predicted"/>
<dbReference type="PROSITE" id="PS50994">
    <property type="entry name" value="INTEGRASE"/>
    <property type="match status" value="1"/>
</dbReference>
<accession>A0ABD7PPJ5</accession>
<dbReference type="InterPro" id="IPR012337">
    <property type="entry name" value="RNaseH-like_sf"/>
</dbReference>